<evidence type="ECO:0000256" key="15">
    <source>
        <dbReference type="RuleBase" id="RU364045"/>
    </source>
</evidence>
<evidence type="ECO:0000256" key="10">
    <source>
        <dbReference type="ARBA" id="ARBA00022842"/>
    </source>
</evidence>
<dbReference type="AlphaFoldDB" id="A0A424YHH2"/>
<name>A0A424YHH2_9FIRM</name>
<dbReference type="InterPro" id="IPR005801">
    <property type="entry name" value="ADC_synthase"/>
</dbReference>
<dbReference type="InterPro" id="IPR015890">
    <property type="entry name" value="Chorismate_C"/>
</dbReference>
<evidence type="ECO:0000256" key="14">
    <source>
        <dbReference type="ARBA" id="ARBA00047683"/>
    </source>
</evidence>
<gene>
    <name evidence="15 18" type="primary">trpE</name>
    <name evidence="18" type="ORF">D5R97_01975</name>
</gene>
<proteinExistence type="inferred from homology"/>
<reference evidence="18 19" key="1">
    <citation type="submission" date="2018-08" db="EMBL/GenBank/DDBJ databases">
        <title>The metabolism and importance of syntrophic acetate oxidation coupled to methane or sulfide production in haloalkaline environments.</title>
        <authorList>
            <person name="Timmers P.H.A."/>
            <person name="Vavourakis C.D."/>
            <person name="Sorokin D.Y."/>
            <person name="Sinninghe Damste J.S."/>
            <person name="Muyzer G."/>
            <person name="Stams A.J.M."/>
            <person name="Plugge C.M."/>
        </authorList>
    </citation>
    <scope>NUCLEOTIDE SEQUENCE [LARGE SCALE GENOMIC DNA]</scope>
    <source>
        <strain evidence="18">MSAO_Bac1</strain>
    </source>
</reference>
<dbReference type="InterPro" id="IPR005256">
    <property type="entry name" value="Anth_synth_I_PabB"/>
</dbReference>
<evidence type="ECO:0000256" key="8">
    <source>
        <dbReference type="ARBA" id="ARBA00022723"/>
    </source>
</evidence>
<feature type="domain" description="Chorismate-utilising enzyme C-terminal" evidence="16">
    <location>
        <begin position="221"/>
        <end position="474"/>
    </location>
</feature>
<dbReference type="PANTHER" id="PTHR11236:SF48">
    <property type="entry name" value="ISOCHORISMATE SYNTHASE MENF"/>
    <property type="match status" value="1"/>
</dbReference>
<comment type="pathway">
    <text evidence="2 15">Amino-acid biosynthesis; L-tryptophan biosynthesis; L-tryptophan from chorismate: step 1/5.</text>
</comment>
<comment type="caution">
    <text evidence="18">The sequence shown here is derived from an EMBL/GenBank/DDBJ whole genome shotgun (WGS) entry which is preliminary data.</text>
</comment>
<evidence type="ECO:0000256" key="13">
    <source>
        <dbReference type="ARBA" id="ARBA00025634"/>
    </source>
</evidence>
<keyword evidence="10 15" id="KW-0460">Magnesium</keyword>
<keyword evidence="9 15" id="KW-0822">Tryptophan biosynthesis</keyword>
<evidence type="ECO:0000256" key="9">
    <source>
        <dbReference type="ARBA" id="ARBA00022822"/>
    </source>
</evidence>
<protein>
    <recommendedName>
        <fullName evidence="6 15">Anthranilate synthase component 1</fullName>
        <ecNumber evidence="5 15">4.1.3.27</ecNumber>
    </recommendedName>
</protein>
<comment type="similarity">
    <text evidence="3 15">Belongs to the anthranilate synthase component I family.</text>
</comment>
<comment type="catalytic activity">
    <reaction evidence="14 15">
        <text>chorismate + L-glutamine = anthranilate + pyruvate + L-glutamate + H(+)</text>
        <dbReference type="Rhea" id="RHEA:21732"/>
        <dbReference type="ChEBI" id="CHEBI:15361"/>
        <dbReference type="ChEBI" id="CHEBI:15378"/>
        <dbReference type="ChEBI" id="CHEBI:16567"/>
        <dbReference type="ChEBI" id="CHEBI:29748"/>
        <dbReference type="ChEBI" id="CHEBI:29985"/>
        <dbReference type="ChEBI" id="CHEBI:58359"/>
        <dbReference type="EC" id="4.1.3.27"/>
    </reaction>
</comment>
<comment type="cofactor">
    <cofactor evidence="1 15">
        <name>Mg(2+)</name>
        <dbReference type="ChEBI" id="CHEBI:18420"/>
    </cofactor>
</comment>
<dbReference type="EMBL" id="QZAA01000060">
    <property type="protein sequence ID" value="RQD77633.1"/>
    <property type="molecule type" value="Genomic_DNA"/>
</dbReference>
<dbReference type="Gene3D" id="3.60.120.10">
    <property type="entry name" value="Anthranilate synthase"/>
    <property type="match status" value="1"/>
</dbReference>
<dbReference type="Pfam" id="PF00425">
    <property type="entry name" value="Chorismate_bind"/>
    <property type="match status" value="1"/>
</dbReference>
<dbReference type="GO" id="GO:0000162">
    <property type="term" value="P:L-tryptophan biosynthetic process"/>
    <property type="evidence" value="ECO:0007669"/>
    <property type="project" value="UniProtKB-UniPathway"/>
</dbReference>
<dbReference type="Pfam" id="PF04715">
    <property type="entry name" value="Anth_synt_I_N"/>
    <property type="match status" value="1"/>
</dbReference>
<dbReference type="Proteomes" id="UP000285138">
    <property type="component" value="Unassembled WGS sequence"/>
</dbReference>
<evidence type="ECO:0000313" key="19">
    <source>
        <dbReference type="Proteomes" id="UP000285138"/>
    </source>
</evidence>
<evidence type="ECO:0000256" key="6">
    <source>
        <dbReference type="ARBA" id="ARBA00020653"/>
    </source>
</evidence>
<keyword evidence="12 15" id="KW-0456">Lyase</keyword>
<comment type="subunit">
    <text evidence="4 15">Heterotetramer consisting of two non-identical subunits: a beta subunit (TrpG) and a large alpha subunit (TrpE).</text>
</comment>
<dbReference type="GO" id="GO:0004049">
    <property type="term" value="F:anthranilate synthase activity"/>
    <property type="evidence" value="ECO:0007669"/>
    <property type="project" value="UniProtKB-EC"/>
</dbReference>
<feature type="domain" description="Anthranilate synthase component I N-terminal" evidence="17">
    <location>
        <begin position="28"/>
        <end position="167"/>
    </location>
</feature>
<dbReference type="GO" id="GO:0046872">
    <property type="term" value="F:metal ion binding"/>
    <property type="evidence" value="ECO:0007669"/>
    <property type="project" value="UniProtKB-KW"/>
</dbReference>
<dbReference type="PRINTS" id="PR00095">
    <property type="entry name" value="ANTSNTHASEI"/>
</dbReference>
<evidence type="ECO:0000256" key="12">
    <source>
        <dbReference type="ARBA" id="ARBA00023239"/>
    </source>
</evidence>
<dbReference type="PANTHER" id="PTHR11236">
    <property type="entry name" value="AMINOBENZOATE/ANTHRANILATE SYNTHASE"/>
    <property type="match status" value="1"/>
</dbReference>
<comment type="function">
    <text evidence="13 15">Part of a heterotetrameric complex that catalyzes the two-step biosynthesis of anthranilate, an intermediate in the biosynthesis of L-tryptophan. In the first step, the glutamine-binding beta subunit (TrpG) of anthranilate synthase (AS) provides the glutamine amidotransferase activity which generates ammonia as a substrate that, along with chorismate, is used in the second step, catalyzed by the large alpha subunit of AS (TrpE) to produce anthranilate. In the absence of TrpG, TrpE can synthesize anthranilate directly from chorismate and high concentrations of ammonia.</text>
</comment>
<dbReference type="NCBIfam" id="TIGR00564">
    <property type="entry name" value="trpE_most"/>
    <property type="match status" value="1"/>
</dbReference>
<evidence type="ECO:0000259" key="16">
    <source>
        <dbReference type="Pfam" id="PF00425"/>
    </source>
</evidence>
<dbReference type="InterPro" id="IPR006805">
    <property type="entry name" value="Anth_synth_I_N"/>
</dbReference>
<keyword evidence="8 15" id="KW-0479">Metal-binding</keyword>
<dbReference type="InterPro" id="IPR019999">
    <property type="entry name" value="Anth_synth_I-like"/>
</dbReference>
<evidence type="ECO:0000256" key="4">
    <source>
        <dbReference type="ARBA" id="ARBA00011575"/>
    </source>
</evidence>
<keyword evidence="7 15" id="KW-0028">Amino-acid biosynthesis</keyword>
<evidence type="ECO:0000256" key="7">
    <source>
        <dbReference type="ARBA" id="ARBA00022605"/>
    </source>
</evidence>
<evidence type="ECO:0000259" key="17">
    <source>
        <dbReference type="Pfam" id="PF04715"/>
    </source>
</evidence>
<evidence type="ECO:0000256" key="2">
    <source>
        <dbReference type="ARBA" id="ARBA00004873"/>
    </source>
</evidence>
<dbReference type="EC" id="4.1.3.27" evidence="5 15"/>
<evidence type="ECO:0000256" key="11">
    <source>
        <dbReference type="ARBA" id="ARBA00023141"/>
    </source>
</evidence>
<keyword evidence="11 15" id="KW-0057">Aromatic amino acid biosynthesis</keyword>
<evidence type="ECO:0000256" key="1">
    <source>
        <dbReference type="ARBA" id="ARBA00001946"/>
    </source>
</evidence>
<evidence type="ECO:0000313" key="18">
    <source>
        <dbReference type="EMBL" id="RQD77633.1"/>
    </source>
</evidence>
<evidence type="ECO:0000256" key="3">
    <source>
        <dbReference type="ARBA" id="ARBA00009562"/>
    </source>
</evidence>
<organism evidence="18 19">
    <name type="scientific">Candidatus Syntrophonatronum acetioxidans</name>
    <dbReference type="NCBI Taxonomy" id="1795816"/>
    <lineage>
        <taxon>Bacteria</taxon>
        <taxon>Bacillati</taxon>
        <taxon>Bacillota</taxon>
        <taxon>Clostridia</taxon>
        <taxon>Eubacteriales</taxon>
        <taxon>Syntrophomonadaceae</taxon>
        <taxon>Candidatus Syntrophonatronum</taxon>
    </lineage>
</organism>
<dbReference type="UniPathway" id="UPA00035">
    <property type="reaction ID" value="UER00040"/>
</dbReference>
<sequence length="495" mass="56588">MILPTKKEFLKKAERYNLIPLYMEVMADMETPISIFQKVRREGPSYFLESGEVGEKFGRYSFIGLDSFIYFESREGKVRVTGSRGEEKTFTGNPLKVLRSVMKDFKPAEDPDLPRFYGGAVGFAGYDIVSHLENISLPQEDDLELPEASFIFARLVLIYDHWRHTLKIVVNVWVRENPEKEYERACQEIKRVLKDLKGPLPETFEGEKYQEEITFKSNFVREDFKNKVMKAKDYIGKGDIFQLVLSQRFEAPLTVHPLNLYRVLRTVNPSPYMYYLDFGEYKIVGSSPEPLVKLEGGVVETRPIAGTRPRGNTAEEDLRMARDLLQDEKEKAEHIMLVDLARNDLGRICEYGTVETKNLFSVEKYSHVMHMVTEVKGVLRKDRDALDVLMASFPAGTVSGAPKIRAMEIISELEPARRGPYAGAVGYFGFSGNMDTCITIRTMVIKEDRVYVQAGAGIVADSQPEKEYQETQHKAAALLKALNKAREGYYDFSYR</sequence>
<accession>A0A424YHH2</accession>
<dbReference type="SUPFAM" id="SSF56322">
    <property type="entry name" value="ADC synthase"/>
    <property type="match status" value="1"/>
</dbReference>
<evidence type="ECO:0000256" key="5">
    <source>
        <dbReference type="ARBA" id="ARBA00012266"/>
    </source>
</evidence>